<feature type="binding site" evidence="1">
    <location>
        <position position="149"/>
    </location>
    <ligand>
        <name>L-glutamate</name>
        <dbReference type="ChEBI" id="CHEBI:29985"/>
    </ligand>
</feature>
<dbReference type="GO" id="GO:0005886">
    <property type="term" value="C:plasma membrane"/>
    <property type="evidence" value="ECO:0007669"/>
    <property type="project" value="TreeGrafter"/>
</dbReference>
<accession>A0A7R9KZ75</accession>
<keyword evidence="2" id="KW-0812">Transmembrane</keyword>
<keyword evidence="4" id="KW-1185">Reference proteome</keyword>
<dbReference type="GO" id="GO:0036374">
    <property type="term" value="F:glutathione hydrolase activity"/>
    <property type="evidence" value="ECO:0007669"/>
    <property type="project" value="InterPro"/>
</dbReference>
<dbReference type="SUPFAM" id="SSF56235">
    <property type="entry name" value="N-terminal nucleophile aminohydrolases (Ntn hydrolases)"/>
    <property type="match status" value="1"/>
</dbReference>
<dbReference type="PANTHER" id="PTHR11686:SF9">
    <property type="entry name" value="RE13973P"/>
    <property type="match status" value="1"/>
</dbReference>
<organism evidence="3">
    <name type="scientific">Medioppia subpectinata</name>
    <dbReference type="NCBI Taxonomy" id="1979941"/>
    <lineage>
        <taxon>Eukaryota</taxon>
        <taxon>Metazoa</taxon>
        <taxon>Ecdysozoa</taxon>
        <taxon>Arthropoda</taxon>
        <taxon>Chelicerata</taxon>
        <taxon>Arachnida</taxon>
        <taxon>Acari</taxon>
        <taxon>Acariformes</taxon>
        <taxon>Sarcoptiformes</taxon>
        <taxon>Oribatida</taxon>
        <taxon>Brachypylina</taxon>
        <taxon>Oppioidea</taxon>
        <taxon>Oppiidae</taxon>
        <taxon>Medioppia</taxon>
    </lineage>
</organism>
<keyword evidence="2" id="KW-1133">Transmembrane helix</keyword>
<feature type="transmembrane region" description="Helical" evidence="2">
    <location>
        <begin position="110"/>
        <end position="136"/>
    </location>
</feature>
<dbReference type="Pfam" id="PF01019">
    <property type="entry name" value="G_glu_transpept"/>
    <property type="match status" value="1"/>
</dbReference>
<dbReference type="PANTHER" id="PTHR11686">
    <property type="entry name" value="GAMMA GLUTAMYL TRANSPEPTIDASE"/>
    <property type="match status" value="1"/>
</dbReference>
<dbReference type="InterPro" id="IPR029055">
    <property type="entry name" value="Ntn_hydrolases_N"/>
</dbReference>
<evidence type="ECO:0000313" key="3">
    <source>
        <dbReference type="EMBL" id="CAD7630975.1"/>
    </source>
</evidence>
<keyword evidence="2" id="KW-0472">Membrane</keyword>
<dbReference type="PRINTS" id="PR01210">
    <property type="entry name" value="GGTRANSPTASE"/>
</dbReference>
<reference evidence="3" key="1">
    <citation type="submission" date="2020-11" db="EMBL/GenBank/DDBJ databases">
        <authorList>
            <person name="Tran Van P."/>
        </authorList>
    </citation>
    <scope>NUCLEOTIDE SEQUENCE</scope>
</reference>
<dbReference type="Proteomes" id="UP000759131">
    <property type="component" value="Unassembled WGS sequence"/>
</dbReference>
<evidence type="ECO:0000256" key="2">
    <source>
        <dbReference type="SAM" id="Phobius"/>
    </source>
</evidence>
<dbReference type="EMBL" id="CAJPIZ010008823">
    <property type="protein sequence ID" value="CAG2111405.1"/>
    <property type="molecule type" value="Genomic_DNA"/>
</dbReference>
<feature type="transmembrane region" description="Helical" evidence="2">
    <location>
        <begin position="38"/>
        <end position="59"/>
    </location>
</feature>
<gene>
    <name evidence="3" type="ORF">OSB1V03_LOCUS11386</name>
</gene>
<protein>
    <submittedName>
        <fullName evidence="3">Uncharacterized protein</fullName>
    </submittedName>
</protein>
<dbReference type="EMBL" id="OC863398">
    <property type="protein sequence ID" value="CAD7630975.1"/>
    <property type="molecule type" value="Genomic_DNA"/>
</dbReference>
<dbReference type="GO" id="GO:0006751">
    <property type="term" value="P:glutathione catabolic process"/>
    <property type="evidence" value="ECO:0007669"/>
    <property type="project" value="InterPro"/>
</dbReference>
<evidence type="ECO:0000256" key="1">
    <source>
        <dbReference type="PIRSR" id="PIRSR600101-2"/>
    </source>
</evidence>
<evidence type="ECO:0000313" key="4">
    <source>
        <dbReference type="Proteomes" id="UP000759131"/>
    </source>
</evidence>
<proteinExistence type="predicted"/>
<dbReference type="AlphaFoldDB" id="A0A7R9KZ75"/>
<dbReference type="OrthoDB" id="6513769at2759"/>
<sequence>MSSDWVGDEIRANLLNDNQLKDVSNYFRPTYSRKLCKVFVGIGLVCVVVGVGIGFGVYYGRRCAGSCLGSYESESKLGVYNKYAVSTDSQPCAHIGKEILEENGNAMDSMIAVLLCMGVTIPESMGLGGGALILIYNTKTNKSFAINAREKAPAAAYKDMYKDKGFHNSVDGPLAIAVPGELHGYWHMFKDHGSGNIKWSRLFEGAIGLCETGFEVSEHLATALDQKKDYIRNHTDLKAIYIDPNTGDVYKKGKTMVQKTLGKTLRAISQAEDPIKYYYEELSKIIVDDIKRTAKEWDNTDPIITVDDFKA</sequence>
<name>A0A7R9KZ75_9ACAR</name>
<dbReference type="InterPro" id="IPR000101">
    <property type="entry name" value="GGT_peptidase"/>
</dbReference>